<feature type="chain" id="PRO_5047071141" description="Periplasmic heavy metal sensor" evidence="2">
    <location>
        <begin position="27"/>
        <end position="155"/>
    </location>
</feature>
<feature type="compositionally biased region" description="Low complexity" evidence="1">
    <location>
        <begin position="143"/>
        <end position="155"/>
    </location>
</feature>
<feature type="region of interest" description="Disordered" evidence="1">
    <location>
        <begin position="27"/>
        <end position="54"/>
    </location>
</feature>
<reference evidence="3 4" key="1">
    <citation type="submission" date="2020-10" db="EMBL/GenBank/DDBJ databases">
        <title>Phylogeny of dyella-like bacteria.</title>
        <authorList>
            <person name="Fu J."/>
        </authorList>
    </citation>
    <scope>NUCLEOTIDE SEQUENCE [LARGE SCALE GENOMIC DNA]</scope>
    <source>
        <strain evidence="3 4">DHG40</strain>
    </source>
</reference>
<evidence type="ECO:0000256" key="2">
    <source>
        <dbReference type="SAM" id="SignalP"/>
    </source>
</evidence>
<evidence type="ECO:0008006" key="5">
    <source>
        <dbReference type="Google" id="ProtNLM"/>
    </source>
</evidence>
<feature type="region of interest" description="Disordered" evidence="1">
    <location>
        <begin position="128"/>
        <end position="155"/>
    </location>
</feature>
<keyword evidence="4" id="KW-1185">Reference proteome</keyword>
<dbReference type="RefSeq" id="WP_380015287.1">
    <property type="nucleotide sequence ID" value="NZ_JADIKI010000023.1"/>
</dbReference>
<feature type="signal peptide" evidence="2">
    <location>
        <begin position="1"/>
        <end position="26"/>
    </location>
</feature>
<gene>
    <name evidence="3" type="ORF">ISP18_17860</name>
</gene>
<comment type="caution">
    <text evidence="3">The sequence shown here is derived from an EMBL/GenBank/DDBJ whole genome shotgun (WGS) entry which is preliminary data.</text>
</comment>
<organism evidence="3 4">
    <name type="scientific">Dyella humi</name>
    <dbReference type="NCBI Taxonomy" id="1770547"/>
    <lineage>
        <taxon>Bacteria</taxon>
        <taxon>Pseudomonadati</taxon>
        <taxon>Pseudomonadota</taxon>
        <taxon>Gammaproteobacteria</taxon>
        <taxon>Lysobacterales</taxon>
        <taxon>Rhodanobacteraceae</taxon>
        <taxon>Dyella</taxon>
    </lineage>
</organism>
<evidence type="ECO:0000313" key="4">
    <source>
        <dbReference type="Proteomes" id="UP001620409"/>
    </source>
</evidence>
<accession>A0ABW8IMN0</accession>
<name>A0ABW8IMN0_9GAMM</name>
<sequence>MNRFASRFALLGLALGVASFAPAAFAQDGGSAADSNNAPAQQHRAPPDPQKQAARLATRLGLSDDQTSKLTAILQDRQQQLAAVRSDSSLAPQDRRAKLHSIQQGADTQINAVLTPDQQKQYATLKQNMKDRWQNAHGAPNTSGGADSGSDNDSH</sequence>
<evidence type="ECO:0000313" key="3">
    <source>
        <dbReference type="EMBL" id="MFK2856478.1"/>
    </source>
</evidence>
<evidence type="ECO:0000256" key="1">
    <source>
        <dbReference type="SAM" id="MobiDB-lite"/>
    </source>
</evidence>
<proteinExistence type="predicted"/>
<dbReference type="EMBL" id="JADIKI010000023">
    <property type="protein sequence ID" value="MFK2856478.1"/>
    <property type="molecule type" value="Genomic_DNA"/>
</dbReference>
<protein>
    <recommendedName>
        <fullName evidence="5">Periplasmic heavy metal sensor</fullName>
    </recommendedName>
</protein>
<dbReference type="Proteomes" id="UP001620409">
    <property type="component" value="Unassembled WGS sequence"/>
</dbReference>
<keyword evidence="2" id="KW-0732">Signal</keyword>